<accession>A0A482TGX8</accession>
<evidence type="ECO:0000313" key="3">
    <source>
        <dbReference type="Proteomes" id="UP000293535"/>
    </source>
</evidence>
<organism evidence="2 3">
    <name type="scientific">Haloarcula hispanica</name>
    <dbReference type="NCBI Taxonomy" id="51589"/>
    <lineage>
        <taxon>Archaea</taxon>
        <taxon>Methanobacteriati</taxon>
        <taxon>Methanobacteriota</taxon>
        <taxon>Stenosarchaea group</taxon>
        <taxon>Halobacteria</taxon>
        <taxon>Halobacteriales</taxon>
        <taxon>Haloarculaceae</taxon>
        <taxon>Haloarcula</taxon>
    </lineage>
</organism>
<evidence type="ECO:0000256" key="1">
    <source>
        <dbReference type="SAM" id="MobiDB-lite"/>
    </source>
</evidence>
<comment type="caution">
    <text evidence="2">The sequence shown here is derived from an EMBL/GenBank/DDBJ whole genome shotgun (WGS) entry which is preliminary data.</text>
</comment>
<dbReference type="Proteomes" id="UP000293535">
    <property type="component" value="Unassembled WGS sequence"/>
</dbReference>
<protein>
    <submittedName>
        <fullName evidence="2">Uncharacterized protein</fullName>
    </submittedName>
</protein>
<sequence length="83" mass="9568">MSDAGQPDTHQHPPEKTPENHQLDVRSSVDWTQYTAYRCIHCDEPCVNELGSVYARARECRDCFGIPTLDRHSVADLRRGDRR</sequence>
<dbReference type="AlphaFoldDB" id="A0A482TGX8"/>
<feature type="region of interest" description="Disordered" evidence="1">
    <location>
        <begin position="1"/>
        <end position="25"/>
    </location>
</feature>
<dbReference type="EMBL" id="RZIG01000002">
    <property type="protein sequence ID" value="RYJ11289.1"/>
    <property type="molecule type" value="Genomic_DNA"/>
</dbReference>
<name>A0A482TGX8_HALHI</name>
<proteinExistence type="predicted"/>
<evidence type="ECO:0000313" key="2">
    <source>
        <dbReference type="EMBL" id="RYJ11289.1"/>
    </source>
</evidence>
<reference evidence="2 3" key="1">
    <citation type="submission" date="2018-12" db="EMBL/GenBank/DDBJ databases">
        <title>Draft genome sequence of Haloarcula hispinica strain 18.1, an halophilic archaeon isolated from Chott El Jerid of Southern Tunisia.</title>
        <authorList>
            <person name="Najjari A."/>
            <person name="Ben Dhia O."/>
            <person name="Ferjani R."/>
            <person name="Mahjoubi M."/>
            <person name="Sghaier H."/>
            <person name="Elshahed M."/>
            <person name="Ouzari H.I."/>
            <person name="Cherid A."/>
            <person name="Youssef N."/>
        </authorList>
    </citation>
    <scope>NUCLEOTIDE SEQUENCE [LARGE SCALE GENOMIC DNA]</scope>
    <source>
        <strain evidence="2 3">18.1</strain>
    </source>
</reference>
<feature type="compositionally biased region" description="Basic and acidic residues" evidence="1">
    <location>
        <begin position="9"/>
        <end position="24"/>
    </location>
</feature>
<gene>
    <name evidence="2" type="ORF">ELS20_15765</name>
</gene>